<reference evidence="2 3" key="1">
    <citation type="submission" date="2021-03" db="EMBL/GenBank/DDBJ databases">
        <title>Sequencing the genomes of 1000 actinobacteria strains.</title>
        <authorList>
            <person name="Klenk H.-P."/>
        </authorList>
    </citation>
    <scope>NUCLEOTIDE SEQUENCE [LARGE SCALE GENOMIC DNA]</scope>
    <source>
        <strain evidence="2 3">DSM 44580</strain>
    </source>
</reference>
<evidence type="ECO:0000259" key="1">
    <source>
        <dbReference type="PROSITE" id="PS50995"/>
    </source>
</evidence>
<gene>
    <name evidence="2" type="ORF">JOF53_001983</name>
</gene>
<dbReference type="SMART" id="SM00347">
    <property type="entry name" value="HTH_MARR"/>
    <property type="match status" value="1"/>
</dbReference>
<dbReference type="InterPro" id="IPR039422">
    <property type="entry name" value="MarR/SlyA-like"/>
</dbReference>
<dbReference type="Pfam" id="PF12802">
    <property type="entry name" value="MarR_2"/>
    <property type="match status" value="1"/>
</dbReference>
<dbReference type="PANTHER" id="PTHR33164">
    <property type="entry name" value="TRANSCRIPTIONAL REGULATOR, MARR FAMILY"/>
    <property type="match status" value="1"/>
</dbReference>
<dbReference type="PROSITE" id="PS50995">
    <property type="entry name" value="HTH_MARR_2"/>
    <property type="match status" value="1"/>
</dbReference>
<dbReference type="InterPro" id="IPR036388">
    <property type="entry name" value="WH-like_DNA-bd_sf"/>
</dbReference>
<dbReference type="Gene3D" id="1.10.10.10">
    <property type="entry name" value="Winged helix-like DNA-binding domain superfamily/Winged helix DNA-binding domain"/>
    <property type="match status" value="1"/>
</dbReference>
<dbReference type="EMBL" id="JAGIOO010000001">
    <property type="protein sequence ID" value="MBP2473111.1"/>
    <property type="molecule type" value="Genomic_DNA"/>
</dbReference>
<dbReference type="InterPro" id="IPR036390">
    <property type="entry name" value="WH_DNA-bd_sf"/>
</dbReference>
<keyword evidence="3" id="KW-1185">Reference proteome</keyword>
<dbReference type="Proteomes" id="UP001519363">
    <property type="component" value="Unassembled WGS sequence"/>
</dbReference>
<dbReference type="GO" id="GO:0003677">
    <property type="term" value="F:DNA binding"/>
    <property type="evidence" value="ECO:0007669"/>
    <property type="project" value="UniProtKB-KW"/>
</dbReference>
<dbReference type="PRINTS" id="PR00598">
    <property type="entry name" value="HTHMARR"/>
</dbReference>
<dbReference type="RefSeq" id="WP_249044733.1">
    <property type="nucleotide sequence ID" value="NZ_JAGIOO010000001.1"/>
</dbReference>
<evidence type="ECO:0000313" key="2">
    <source>
        <dbReference type="EMBL" id="MBP2473111.1"/>
    </source>
</evidence>
<keyword evidence="2" id="KW-0238">DNA-binding</keyword>
<protein>
    <submittedName>
        <fullName evidence="2">DNA-binding MarR family transcriptional regulator</fullName>
    </submittedName>
</protein>
<evidence type="ECO:0000313" key="3">
    <source>
        <dbReference type="Proteomes" id="UP001519363"/>
    </source>
</evidence>
<dbReference type="InterPro" id="IPR000835">
    <property type="entry name" value="HTH_MarR-typ"/>
</dbReference>
<name>A0ABS5A967_9PSEU</name>
<comment type="caution">
    <text evidence="2">The sequence shown here is derived from an EMBL/GenBank/DDBJ whole genome shotgun (WGS) entry which is preliminary data.</text>
</comment>
<dbReference type="SUPFAM" id="SSF46785">
    <property type="entry name" value="Winged helix' DNA-binding domain"/>
    <property type="match status" value="1"/>
</dbReference>
<proteinExistence type="predicted"/>
<sequence>MSEDQHQPAEMDLGMALGLVFRRYLKGADLVLAQLPGGPRGYQVLSQTAKGPARNQLALAQHLGVDRTVMTYLLDDLVGAGLVERRPDPADRRSRQIVLTDTGRERLCAAERSLQAVEEELLLPLEPRERQVLRGMLFRVAEHAGSVREACQAAHVTMAPDAVR</sequence>
<dbReference type="PANTHER" id="PTHR33164:SF43">
    <property type="entry name" value="HTH-TYPE TRANSCRIPTIONAL REPRESSOR YETL"/>
    <property type="match status" value="1"/>
</dbReference>
<organism evidence="2 3">
    <name type="scientific">Crossiella equi</name>
    <dbReference type="NCBI Taxonomy" id="130796"/>
    <lineage>
        <taxon>Bacteria</taxon>
        <taxon>Bacillati</taxon>
        <taxon>Actinomycetota</taxon>
        <taxon>Actinomycetes</taxon>
        <taxon>Pseudonocardiales</taxon>
        <taxon>Pseudonocardiaceae</taxon>
        <taxon>Crossiella</taxon>
    </lineage>
</organism>
<feature type="domain" description="HTH marR-type" evidence="1">
    <location>
        <begin position="10"/>
        <end position="142"/>
    </location>
</feature>
<accession>A0ABS5A967</accession>